<comment type="caution">
    <text evidence="3">The sequence shown here is derived from an EMBL/GenBank/DDBJ whole genome shotgun (WGS) entry which is preliminary data.</text>
</comment>
<organism evidence="3 4">
    <name type="scientific">Natranaerovirga hydrolytica</name>
    <dbReference type="NCBI Taxonomy" id="680378"/>
    <lineage>
        <taxon>Bacteria</taxon>
        <taxon>Bacillati</taxon>
        <taxon>Bacillota</taxon>
        <taxon>Clostridia</taxon>
        <taxon>Lachnospirales</taxon>
        <taxon>Natranaerovirgaceae</taxon>
        <taxon>Natranaerovirga</taxon>
    </lineage>
</organism>
<dbReference type="PANTHER" id="PTHR46797">
    <property type="entry name" value="HTH-TYPE TRANSCRIPTIONAL REGULATOR"/>
    <property type="match status" value="1"/>
</dbReference>
<dbReference type="GO" id="GO:0003677">
    <property type="term" value="F:DNA binding"/>
    <property type="evidence" value="ECO:0007669"/>
    <property type="project" value="UniProtKB-KW"/>
</dbReference>
<dbReference type="Pfam" id="PF12844">
    <property type="entry name" value="HTH_19"/>
    <property type="match status" value="1"/>
</dbReference>
<accession>A0A4R1MDQ4</accession>
<dbReference type="InterPro" id="IPR010982">
    <property type="entry name" value="Lambda_DNA-bd_dom_sf"/>
</dbReference>
<keyword evidence="4" id="KW-1185">Reference proteome</keyword>
<dbReference type="PROSITE" id="PS50943">
    <property type="entry name" value="HTH_CROC1"/>
    <property type="match status" value="1"/>
</dbReference>
<dbReference type="EMBL" id="SMGQ01000015">
    <property type="protein sequence ID" value="TCK90596.1"/>
    <property type="molecule type" value="Genomic_DNA"/>
</dbReference>
<name>A0A4R1MDQ4_9FIRM</name>
<keyword evidence="1" id="KW-0238">DNA-binding</keyword>
<evidence type="ECO:0000259" key="2">
    <source>
        <dbReference type="PROSITE" id="PS50943"/>
    </source>
</evidence>
<dbReference type="SMART" id="SM00530">
    <property type="entry name" value="HTH_XRE"/>
    <property type="match status" value="1"/>
</dbReference>
<evidence type="ECO:0000313" key="3">
    <source>
        <dbReference type="EMBL" id="TCK90596.1"/>
    </source>
</evidence>
<reference evidence="3 4" key="1">
    <citation type="submission" date="2019-03" db="EMBL/GenBank/DDBJ databases">
        <title>Genomic Encyclopedia of Type Strains, Phase IV (KMG-IV): sequencing the most valuable type-strain genomes for metagenomic binning, comparative biology and taxonomic classification.</title>
        <authorList>
            <person name="Goeker M."/>
        </authorList>
    </citation>
    <scope>NUCLEOTIDE SEQUENCE [LARGE SCALE GENOMIC DNA]</scope>
    <source>
        <strain evidence="3 4">DSM 24176</strain>
    </source>
</reference>
<feature type="domain" description="HTH cro/C1-type" evidence="2">
    <location>
        <begin position="8"/>
        <end position="62"/>
    </location>
</feature>
<dbReference type="Gene3D" id="1.10.260.40">
    <property type="entry name" value="lambda repressor-like DNA-binding domains"/>
    <property type="match status" value="1"/>
</dbReference>
<gene>
    <name evidence="3" type="ORF">EDC19_2365</name>
</gene>
<dbReference type="OrthoDB" id="1726456at2"/>
<evidence type="ECO:0000256" key="1">
    <source>
        <dbReference type="ARBA" id="ARBA00023125"/>
    </source>
</evidence>
<dbReference type="RefSeq" id="WP_132283041.1">
    <property type="nucleotide sequence ID" value="NZ_SMGQ01000015.1"/>
</dbReference>
<dbReference type="InterPro" id="IPR050807">
    <property type="entry name" value="TransReg_Diox_bact_type"/>
</dbReference>
<dbReference type="SUPFAM" id="SSF47413">
    <property type="entry name" value="lambda repressor-like DNA-binding domains"/>
    <property type="match status" value="1"/>
</dbReference>
<dbReference type="GO" id="GO:0003700">
    <property type="term" value="F:DNA-binding transcription factor activity"/>
    <property type="evidence" value="ECO:0007669"/>
    <property type="project" value="TreeGrafter"/>
</dbReference>
<evidence type="ECO:0000313" key="4">
    <source>
        <dbReference type="Proteomes" id="UP000294545"/>
    </source>
</evidence>
<dbReference type="GO" id="GO:0005829">
    <property type="term" value="C:cytosol"/>
    <property type="evidence" value="ECO:0007669"/>
    <property type="project" value="TreeGrafter"/>
</dbReference>
<sequence>MNTIGKRIRFARKSNNLSLTDVNALTGLSTGNLSELENDKFSPSANALIALKKVLNVSIDWILTGNDSNNNSTTICEQQSLYLSDKEKELIELYRTIPKENQRDLLGYLNVISVVEKKNT</sequence>
<protein>
    <submittedName>
        <fullName evidence="3">Helix-turn-helix protein</fullName>
    </submittedName>
</protein>
<dbReference type="CDD" id="cd00093">
    <property type="entry name" value="HTH_XRE"/>
    <property type="match status" value="1"/>
</dbReference>
<dbReference type="Proteomes" id="UP000294545">
    <property type="component" value="Unassembled WGS sequence"/>
</dbReference>
<proteinExistence type="predicted"/>
<dbReference type="InterPro" id="IPR001387">
    <property type="entry name" value="Cro/C1-type_HTH"/>
</dbReference>
<dbReference type="PANTHER" id="PTHR46797:SF1">
    <property type="entry name" value="METHYLPHOSPHONATE SYNTHASE"/>
    <property type="match status" value="1"/>
</dbReference>
<dbReference type="AlphaFoldDB" id="A0A4R1MDQ4"/>